<dbReference type="Proteomes" id="UP000606115">
    <property type="component" value="Unassembled WGS sequence"/>
</dbReference>
<accession>A0ABQ2DBW7</accession>
<dbReference type="EMBL" id="BMKX01000001">
    <property type="protein sequence ID" value="GGJ52592.1"/>
    <property type="molecule type" value="Genomic_DNA"/>
</dbReference>
<evidence type="ECO:0000313" key="3">
    <source>
        <dbReference type="EMBL" id="GGJ52592.1"/>
    </source>
</evidence>
<keyword evidence="1" id="KW-0472">Membrane</keyword>
<proteinExistence type="predicted"/>
<comment type="caution">
    <text evidence="3">The sequence shown here is derived from an EMBL/GenBank/DDBJ whole genome shotgun (WGS) entry which is preliminary data.</text>
</comment>
<sequence length="387" mass="40758">MSQDLQRRITGIDAARGIALMGMLAIHVMPQFNDDFEPTLVWQVASGTSAALFALLAGVGLSLGSKSATQSAAQLAGARASLAARAGFILGLGLVLGLIDIPAFVILSYYAVMFALAIPLLHLKSTSLAFASLGFATVGSIFTWLISPSLPGLDGIDPSLSTLFAEPGATLSSLLFTGAYPAVPWMSFVCAGMALGKLDLRSRDLQLRMGLTGLVLWLGSWALSALLLGPLGGKAALIYSTARVLDSEELNEALVFGLPDEVPLDSLWWLVTLSPHSDLVFELLNTLGVALLVLSIALLIGQRVPWLLRPLAIVGSMTLSIYTLHLLFLATGVGVEHPMASFWLQILGSLLLAVLWRNISGLAQGPLEHVTSALAGKAKGRALVRKG</sequence>
<keyword evidence="4" id="KW-1185">Reference proteome</keyword>
<evidence type="ECO:0000256" key="1">
    <source>
        <dbReference type="SAM" id="Phobius"/>
    </source>
</evidence>
<dbReference type="RefSeq" id="WP_188683975.1">
    <property type="nucleotide sequence ID" value="NZ_BMKX01000001.1"/>
</dbReference>
<feature type="domain" description="Heparan-alpha-glucosaminide N-acetyltransferase catalytic" evidence="2">
    <location>
        <begin position="8"/>
        <end position="224"/>
    </location>
</feature>
<feature type="transmembrane region" description="Helical" evidence="1">
    <location>
        <begin position="207"/>
        <end position="228"/>
    </location>
</feature>
<feature type="transmembrane region" description="Helical" evidence="1">
    <location>
        <begin position="128"/>
        <end position="150"/>
    </location>
</feature>
<dbReference type="GeneID" id="303303295"/>
<protein>
    <recommendedName>
        <fullName evidence="2">Heparan-alpha-glucosaminide N-acetyltransferase catalytic domain-containing protein</fullName>
    </recommendedName>
</protein>
<feature type="transmembrane region" description="Helical" evidence="1">
    <location>
        <begin position="76"/>
        <end position="95"/>
    </location>
</feature>
<feature type="transmembrane region" description="Helical" evidence="1">
    <location>
        <begin position="101"/>
        <end position="121"/>
    </location>
</feature>
<evidence type="ECO:0000313" key="4">
    <source>
        <dbReference type="Proteomes" id="UP000606115"/>
    </source>
</evidence>
<organism evidence="3 4">
    <name type="scientific">Glutamicibacter ardleyensis</name>
    <dbReference type="NCBI Taxonomy" id="225894"/>
    <lineage>
        <taxon>Bacteria</taxon>
        <taxon>Bacillati</taxon>
        <taxon>Actinomycetota</taxon>
        <taxon>Actinomycetes</taxon>
        <taxon>Micrococcales</taxon>
        <taxon>Micrococcaceae</taxon>
        <taxon>Glutamicibacter</taxon>
    </lineage>
</organism>
<feature type="transmembrane region" description="Helical" evidence="1">
    <location>
        <begin position="12"/>
        <end position="29"/>
    </location>
</feature>
<evidence type="ECO:0000259" key="2">
    <source>
        <dbReference type="Pfam" id="PF07786"/>
    </source>
</evidence>
<feature type="transmembrane region" description="Helical" evidence="1">
    <location>
        <begin position="41"/>
        <end position="64"/>
    </location>
</feature>
<dbReference type="PANTHER" id="PTHR30590">
    <property type="entry name" value="INNER MEMBRANE PROTEIN"/>
    <property type="match status" value="1"/>
</dbReference>
<feature type="transmembrane region" description="Helical" evidence="1">
    <location>
        <begin position="170"/>
        <end position="195"/>
    </location>
</feature>
<dbReference type="Pfam" id="PF07786">
    <property type="entry name" value="HGSNAT_cat"/>
    <property type="match status" value="1"/>
</dbReference>
<keyword evidence="1" id="KW-0812">Transmembrane</keyword>
<feature type="transmembrane region" description="Helical" evidence="1">
    <location>
        <begin position="342"/>
        <end position="359"/>
    </location>
</feature>
<keyword evidence="1" id="KW-1133">Transmembrane helix</keyword>
<feature type="transmembrane region" description="Helical" evidence="1">
    <location>
        <begin position="279"/>
        <end position="299"/>
    </location>
</feature>
<dbReference type="InterPro" id="IPR052529">
    <property type="entry name" value="Bact_Transport_Assoc"/>
</dbReference>
<gene>
    <name evidence="3" type="ORF">GCM10007173_09040</name>
</gene>
<dbReference type="InterPro" id="IPR012429">
    <property type="entry name" value="HGSNAT_cat"/>
</dbReference>
<name>A0ABQ2DBW7_9MICC</name>
<reference evidence="4" key="1">
    <citation type="journal article" date="2019" name="Int. J. Syst. Evol. Microbiol.">
        <title>The Global Catalogue of Microorganisms (GCM) 10K type strain sequencing project: providing services to taxonomists for standard genome sequencing and annotation.</title>
        <authorList>
            <consortium name="The Broad Institute Genomics Platform"/>
            <consortium name="The Broad Institute Genome Sequencing Center for Infectious Disease"/>
            <person name="Wu L."/>
            <person name="Ma J."/>
        </authorList>
    </citation>
    <scope>NUCLEOTIDE SEQUENCE [LARGE SCALE GENOMIC DNA]</scope>
    <source>
        <strain evidence="4">CGMCC 1.3685</strain>
    </source>
</reference>
<feature type="transmembrane region" description="Helical" evidence="1">
    <location>
        <begin position="311"/>
        <end position="330"/>
    </location>
</feature>
<dbReference type="PANTHER" id="PTHR30590:SF2">
    <property type="entry name" value="INNER MEMBRANE PROTEIN"/>
    <property type="match status" value="1"/>
</dbReference>